<dbReference type="Pfam" id="PF01871">
    <property type="entry name" value="AMMECR1"/>
    <property type="match status" value="1"/>
</dbReference>
<dbReference type="Gene3D" id="3.30.700.20">
    <property type="entry name" value="Hypothetical protein ph0010, domain 1"/>
    <property type="match status" value="1"/>
</dbReference>
<protein>
    <recommendedName>
        <fullName evidence="1">AMMECR1 domain-containing protein</fullName>
    </recommendedName>
</protein>
<evidence type="ECO:0000259" key="1">
    <source>
        <dbReference type="PROSITE" id="PS51112"/>
    </source>
</evidence>
<dbReference type="Gene3D" id="3.30.1490.150">
    <property type="entry name" value="Hypothetical protein ph0010, domain 2"/>
    <property type="match status" value="1"/>
</dbReference>
<dbReference type="InterPro" id="IPR036071">
    <property type="entry name" value="AMMECR1_dom_sf"/>
</dbReference>
<feature type="domain" description="AMMECR1" evidence="1">
    <location>
        <begin position="4"/>
        <end position="192"/>
    </location>
</feature>
<dbReference type="InterPro" id="IPR027623">
    <property type="entry name" value="AmmeMemoSam_A"/>
</dbReference>
<evidence type="ECO:0000313" key="2">
    <source>
        <dbReference type="EMBL" id="SMA49999.1"/>
    </source>
</evidence>
<dbReference type="RefSeq" id="WP_087112443.1">
    <property type="nucleotide sequence ID" value="NZ_CBCSCN010000005.1"/>
</dbReference>
<dbReference type="InterPro" id="IPR023473">
    <property type="entry name" value="AMMECR1"/>
</dbReference>
<dbReference type="EMBL" id="FWPT01000010">
    <property type="protein sequence ID" value="SMA49999.1"/>
    <property type="molecule type" value="Genomic_DNA"/>
</dbReference>
<dbReference type="AlphaFoldDB" id="A0A1X7API6"/>
<reference evidence="2 3" key="1">
    <citation type="submission" date="2017-03" db="EMBL/GenBank/DDBJ databases">
        <authorList>
            <person name="Afonso C.L."/>
            <person name="Miller P.J."/>
            <person name="Scott M.A."/>
            <person name="Spackman E."/>
            <person name="Goraichik I."/>
            <person name="Dimitrov K.M."/>
            <person name="Suarez D.L."/>
            <person name="Swayne D.E."/>
        </authorList>
    </citation>
    <scope>NUCLEOTIDE SEQUENCE [LARGE SCALE GENOMIC DNA]</scope>
    <source>
        <strain evidence="2">SB41UT1</strain>
    </source>
</reference>
<dbReference type="SUPFAM" id="SSF143447">
    <property type="entry name" value="AMMECR1-like"/>
    <property type="match status" value="1"/>
</dbReference>
<dbReference type="Proteomes" id="UP000196573">
    <property type="component" value="Unassembled WGS sequence"/>
</dbReference>
<proteinExistence type="predicted"/>
<dbReference type="InterPro" id="IPR002733">
    <property type="entry name" value="AMMECR1_domain"/>
</dbReference>
<dbReference type="PANTHER" id="PTHR13016">
    <property type="entry name" value="AMMECR1 HOMOLOG"/>
    <property type="match status" value="1"/>
</dbReference>
<organism evidence="2 3">
    <name type="scientific">Parendozoicomonas haliclonae</name>
    <dbReference type="NCBI Taxonomy" id="1960125"/>
    <lineage>
        <taxon>Bacteria</taxon>
        <taxon>Pseudomonadati</taxon>
        <taxon>Pseudomonadota</taxon>
        <taxon>Gammaproteobacteria</taxon>
        <taxon>Oceanospirillales</taxon>
        <taxon>Endozoicomonadaceae</taxon>
        <taxon>Parendozoicomonas</taxon>
    </lineage>
</organism>
<evidence type="ECO:0000313" key="3">
    <source>
        <dbReference type="Proteomes" id="UP000196573"/>
    </source>
</evidence>
<dbReference type="NCBIfam" id="TIGR00296">
    <property type="entry name" value="TIGR00296 family protein"/>
    <property type="match status" value="1"/>
</dbReference>
<sequence length="192" mass="21542">MDKEQQNALLNLAEKTIRLGCEGLKEPAISNQLTTGLGSPFTELQATFVSLHKYGELRGCIGSLEAQRSLANDIIYNAYAAAFHDHRFTPVDTTELDELEIEISVLTVPEPISADSEQELLNQLVPNIDGLIIDDNHGHRATFLPQVWEQLPAPEEFLNHLKRKAGLSGDLWPEGMQCYRYHCLAFNNRREG</sequence>
<accession>A0A1X7API6</accession>
<name>A0A1X7API6_9GAMM</name>
<dbReference type="PANTHER" id="PTHR13016:SF0">
    <property type="entry name" value="AMME SYNDROME CANDIDATE GENE 1 PROTEIN"/>
    <property type="match status" value="1"/>
</dbReference>
<keyword evidence="3" id="KW-1185">Reference proteome</keyword>
<dbReference type="NCBIfam" id="TIGR04335">
    <property type="entry name" value="AmmeMemoSam_A"/>
    <property type="match status" value="1"/>
</dbReference>
<dbReference type="InterPro" id="IPR027485">
    <property type="entry name" value="AMMECR1_N"/>
</dbReference>
<dbReference type="PROSITE" id="PS51112">
    <property type="entry name" value="AMMECR1"/>
    <property type="match status" value="1"/>
</dbReference>
<dbReference type="OrthoDB" id="9782820at2"/>
<gene>
    <name evidence="2" type="ORF">EHSB41UT_03790</name>
</gene>